<protein>
    <submittedName>
        <fullName evidence="2">Uncharacterized protein</fullName>
    </submittedName>
</protein>
<dbReference type="AlphaFoldDB" id="E6TUZ7"/>
<dbReference type="Proteomes" id="UP000001401">
    <property type="component" value="Chromosome"/>
</dbReference>
<dbReference type="KEGG" id="bco:Bcell_0293"/>
<evidence type="ECO:0000313" key="3">
    <source>
        <dbReference type="Proteomes" id="UP000001401"/>
    </source>
</evidence>
<dbReference type="EMBL" id="CP002394">
    <property type="protein sequence ID" value="ADU28580.1"/>
    <property type="molecule type" value="Genomic_DNA"/>
</dbReference>
<organism evidence="2 3">
    <name type="scientific">Evansella cellulosilytica (strain ATCC 21833 / DSM 2522 / FERM P-1141 / JCM 9156 / N-4)</name>
    <name type="common">Bacillus cellulosilyticus</name>
    <dbReference type="NCBI Taxonomy" id="649639"/>
    <lineage>
        <taxon>Bacteria</taxon>
        <taxon>Bacillati</taxon>
        <taxon>Bacillota</taxon>
        <taxon>Bacilli</taxon>
        <taxon>Bacillales</taxon>
        <taxon>Bacillaceae</taxon>
        <taxon>Evansella</taxon>
    </lineage>
</organism>
<proteinExistence type="predicted"/>
<feature type="region of interest" description="Disordered" evidence="1">
    <location>
        <begin position="57"/>
        <end position="95"/>
    </location>
</feature>
<name>E6TUZ7_EVAC2</name>
<dbReference type="OrthoDB" id="2943407at2"/>
<feature type="compositionally biased region" description="Polar residues" evidence="1">
    <location>
        <begin position="69"/>
        <end position="83"/>
    </location>
</feature>
<sequence>MKGQQDLINIFVDKVLEKHNVKPETAELKDDEKKRVRDIIENIQEDVSRFLENYEKQTTEHDVQEEQTAEASEQGDATIQKPTTKPKIFYNKDEN</sequence>
<gene>
    <name evidence="2" type="ordered locus">Bcell_0293</name>
</gene>
<dbReference type="RefSeq" id="WP_013486921.1">
    <property type="nucleotide sequence ID" value="NC_014829.1"/>
</dbReference>
<keyword evidence="3" id="KW-1185">Reference proteome</keyword>
<dbReference type="eggNOG" id="ENOG5030DKN">
    <property type="taxonomic scope" value="Bacteria"/>
</dbReference>
<reference evidence="2" key="1">
    <citation type="submission" date="2010-12" db="EMBL/GenBank/DDBJ databases">
        <title>Complete sequence of Bacillus cellulosilyticus DSM 2522.</title>
        <authorList>
            <consortium name="US DOE Joint Genome Institute"/>
            <person name="Lucas S."/>
            <person name="Copeland A."/>
            <person name="Lapidus A."/>
            <person name="Cheng J.-F."/>
            <person name="Bruce D."/>
            <person name="Goodwin L."/>
            <person name="Pitluck S."/>
            <person name="Chertkov O."/>
            <person name="Detter J.C."/>
            <person name="Han C."/>
            <person name="Tapia R."/>
            <person name="Land M."/>
            <person name="Hauser L."/>
            <person name="Jeffries C."/>
            <person name="Kyrpides N."/>
            <person name="Ivanova N."/>
            <person name="Mikhailova N."/>
            <person name="Brumm P."/>
            <person name="Mead D."/>
            <person name="Woyke T."/>
        </authorList>
    </citation>
    <scope>NUCLEOTIDE SEQUENCE [LARGE SCALE GENOMIC DNA]</scope>
    <source>
        <strain evidence="2">DSM 2522</strain>
    </source>
</reference>
<evidence type="ECO:0000313" key="2">
    <source>
        <dbReference type="EMBL" id="ADU28580.1"/>
    </source>
</evidence>
<dbReference type="HOGENOM" id="CLU_2366909_0_0_9"/>
<evidence type="ECO:0000256" key="1">
    <source>
        <dbReference type="SAM" id="MobiDB-lite"/>
    </source>
</evidence>
<accession>E6TUZ7</accession>